<comment type="caution">
    <text evidence="1">The sequence shown here is derived from an EMBL/GenBank/DDBJ whole genome shotgun (WGS) entry which is preliminary data.</text>
</comment>
<accession>A0A0F8YXY2</accession>
<protein>
    <recommendedName>
        <fullName evidence="2">Bacterial Ig-like domain-containing protein</fullName>
    </recommendedName>
</protein>
<organism evidence="1">
    <name type="scientific">marine sediment metagenome</name>
    <dbReference type="NCBI Taxonomy" id="412755"/>
    <lineage>
        <taxon>unclassified sequences</taxon>
        <taxon>metagenomes</taxon>
        <taxon>ecological metagenomes</taxon>
    </lineage>
</organism>
<feature type="non-terminal residue" evidence="1">
    <location>
        <position position="1"/>
    </location>
</feature>
<evidence type="ECO:0008006" key="2">
    <source>
        <dbReference type="Google" id="ProtNLM"/>
    </source>
</evidence>
<sequence length="45" mass="4901">GYFIAVTAYDESGNESGYSNEISYTFIDVTPPNAPTEAKIIIITQ</sequence>
<proteinExistence type="predicted"/>
<reference evidence="1" key="1">
    <citation type="journal article" date="2015" name="Nature">
        <title>Complex archaea that bridge the gap between prokaryotes and eukaryotes.</title>
        <authorList>
            <person name="Spang A."/>
            <person name="Saw J.H."/>
            <person name="Jorgensen S.L."/>
            <person name="Zaremba-Niedzwiedzka K."/>
            <person name="Martijn J."/>
            <person name="Lind A.E."/>
            <person name="van Eijk R."/>
            <person name="Schleper C."/>
            <person name="Guy L."/>
            <person name="Ettema T.J."/>
        </authorList>
    </citation>
    <scope>NUCLEOTIDE SEQUENCE</scope>
</reference>
<dbReference type="AlphaFoldDB" id="A0A0F8YXY2"/>
<evidence type="ECO:0000313" key="1">
    <source>
        <dbReference type="EMBL" id="KKK58874.1"/>
    </source>
</evidence>
<gene>
    <name evidence="1" type="ORF">LCGC14_3040010</name>
</gene>
<dbReference type="EMBL" id="LAZR01063755">
    <property type="protein sequence ID" value="KKK58874.1"/>
    <property type="molecule type" value="Genomic_DNA"/>
</dbReference>
<name>A0A0F8YXY2_9ZZZZ</name>